<dbReference type="RefSeq" id="WP_125704595.1">
    <property type="nucleotide sequence ID" value="NZ_JBHTOO010000002.1"/>
</dbReference>
<accession>A0A5P0ZJ36</accession>
<evidence type="ECO:0000313" key="4">
    <source>
        <dbReference type="EMBL" id="MQS53025.1"/>
    </source>
</evidence>
<dbReference type="Pfam" id="PF12146">
    <property type="entry name" value="Hydrolase_4"/>
    <property type="match status" value="1"/>
</dbReference>
<keyword evidence="6" id="KW-1185">Reference proteome</keyword>
<proteinExistence type="predicted"/>
<dbReference type="EMBL" id="VDFN01000002">
    <property type="protein sequence ID" value="MQS44751.1"/>
    <property type="molecule type" value="Genomic_DNA"/>
</dbReference>
<evidence type="ECO:0000313" key="6">
    <source>
        <dbReference type="Proteomes" id="UP000436655"/>
    </source>
</evidence>
<dbReference type="PANTHER" id="PTHR43358:SF4">
    <property type="entry name" value="ALPHA_BETA HYDROLASE FOLD-1 DOMAIN-CONTAINING PROTEIN"/>
    <property type="match status" value="1"/>
</dbReference>
<evidence type="ECO:0000256" key="1">
    <source>
        <dbReference type="SAM" id="Phobius"/>
    </source>
</evidence>
<dbReference type="InterPro" id="IPR022742">
    <property type="entry name" value="Hydrolase_4"/>
</dbReference>
<evidence type="ECO:0000313" key="5">
    <source>
        <dbReference type="Proteomes" id="UP000380386"/>
    </source>
</evidence>
<feature type="domain" description="Serine aminopeptidase S33" evidence="2">
    <location>
        <begin position="81"/>
        <end position="182"/>
    </location>
</feature>
<reference evidence="3" key="2">
    <citation type="submission" date="2019-05" db="EMBL/GenBank/DDBJ databases">
        <authorList>
            <person name="Schuster J.A."/>
            <person name="Ehrmann M.A."/>
        </authorList>
    </citation>
    <scope>NUCLEOTIDE SEQUENCE</scope>
    <source>
        <strain evidence="3">TMW 1.2098</strain>
    </source>
</reference>
<dbReference type="SUPFAM" id="SSF53474">
    <property type="entry name" value="alpha/beta-Hydrolases"/>
    <property type="match status" value="1"/>
</dbReference>
<name>A0A5P0ZJ36_9LACO</name>
<reference evidence="5 6" key="1">
    <citation type="journal article" date="2019" name="Syst. Appl. Microbiol.">
        <title>Polyphasic characterization of two novel Lactobacillus spp. isolated from blown salami packages: Description of Lactobacillus halodurans sp. nov. and Lactobacillus salsicarnum sp. nov.</title>
        <authorList>
            <person name="Schuster J.A."/>
            <person name="Klingl A."/>
            <person name="Vogel R.F."/>
            <person name="Ehrmann M.A."/>
        </authorList>
    </citation>
    <scope>NUCLEOTIDE SEQUENCE [LARGE SCALE GENOMIC DNA]</scope>
    <source>
        <strain evidence="3 6">TMW 1.2098</strain>
        <strain evidence="4 5">TMW 1.2118</strain>
    </source>
</reference>
<keyword evidence="1" id="KW-0812">Transmembrane</keyword>
<keyword evidence="1" id="KW-1133">Transmembrane helix</keyword>
<dbReference type="Proteomes" id="UP000380386">
    <property type="component" value="Unassembled WGS sequence"/>
</dbReference>
<protein>
    <submittedName>
        <fullName evidence="4">Alpha/beta hydrolase</fullName>
    </submittedName>
</protein>
<dbReference type="Proteomes" id="UP000436655">
    <property type="component" value="Unassembled WGS sequence"/>
</dbReference>
<gene>
    <name evidence="4" type="ORF">FHL02_08325</name>
    <name evidence="3" type="ORF">FHL03_04535</name>
</gene>
<dbReference type="InterPro" id="IPR052920">
    <property type="entry name" value="DNA-binding_regulatory"/>
</dbReference>
<dbReference type="InterPro" id="IPR029058">
    <property type="entry name" value="AB_hydrolase_fold"/>
</dbReference>
<feature type="transmembrane region" description="Helical" evidence="1">
    <location>
        <begin position="6"/>
        <end position="25"/>
    </location>
</feature>
<dbReference type="Gene3D" id="3.40.50.1820">
    <property type="entry name" value="alpha/beta hydrolase"/>
    <property type="match status" value="1"/>
</dbReference>
<keyword evidence="1" id="KW-0472">Membrane</keyword>
<dbReference type="GO" id="GO:0016787">
    <property type="term" value="F:hydrolase activity"/>
    <property type="evidence" value="ECO:0007669"/>
    <property type="project" value="UniProtKB-KW"/>
</dbReference>
<evidence type="ECO:0000259" key="2">
    <source>
        <dbReference type="Pfam" id="PF12146"/>
    </source>
</evidence>
<dbReference type="PANTHER" id="PTHR43358">
    <property type="entry name" value="ALPHA/BETA-HYDROLASE"/>
    <property type="match status" value="1"/>
</dbReference>
<organism evidence="4 5">
    <name type="scientific">Companilactobacillus mishanensis</name>
    <dbReference type="NCBI Taxonomy" id="2486008"/>
    <lineage>
        <taxon>Bacteria</taxon>
        <taxon>Bacillati</taxon>
        <taxon>Bacillota</taxon>
        <taxon>Bacilli</taxon>
        <taxon>Lactobacillales</taxon>
        <taxon>Lactobacillaceae</taxon>
        <taxon>Companilactobacillus</taxon>
    </lineage>
</organism>
<dbReference type="OrthoDB" id="9776685at2"/>
<dbReference type="AlphaFoldDB" id="A0A5P0ZJ36"/>
<keyword evidence="4" id="KW-0378">Hydrolase</keyword>
<sequence length="301" mass="33634">MTATIIIVIVLLIIVLILNGLFLYLEKRGNNALGGDAPHVDRDPGLDEATAKYLELPKSQWTITSNRNKLNGWFVKAKNQSDTTVILVHGFAVDHDSLNIHAQMFHNLGYNVLQIDNQAAGASEGKYMGFGYLESIDLKAWTEEIVRRMPDEKIVLFGASMGAATVMLTSGMTLPKNVKAVIEESGYTSTEDILSFHLKDRYKISGRLLLKGISVVSKIRAGYYFGQADCRKALANNHLPMLFMHGKQDYAVPYFMRDELMAVGDFPKVGYSSDKGVHIRSYYTDSARYQATVSDFLNKYL</sequence>
<dbReference type="EMBL" id="VDFM01000010">
    <property type="protein sequence ID" value="MQS53025.1"/>
    <property type="molecule type" value="Genomic_DNA"/>
</dbReference>
<comment type="caution">
    <text evidence="4">The sequence shown here is derived from an EMBL/GenBank/DDBJ whole genome shotgun (WGS) entry which is preliminary data.</text>
</comment>
<evidence type="ECO:0000313" key="3">
    <source>
        <dbReference type="EMBL" id="MQS44751.1"/>
    </source>
</evidence>